<dbReference type="Pfam" id="PF01458">
    <property type="entry name" value="SUFBD_core"/>
    <property type="match status" value="1"/>
</dbReference>
<organism evidence="2 3">
    <name type="scientific">Mycoplasma amphoriforme A39</name>
    <dbReference type="NCBI Taxonomy" id="572419"/>
    <lineage>
        <taxon>Bacteria</taxon>
        <taxon>Bacillati</taxon>
        <taxon>Mycoplasmatota</taxon>
        <taxon>Mollicutes</taxon>
        <taxon>Mycoplasmataceae</taxon>
        <taxon>Mycoplasma</taxon>
    </lineage>
</organism>
<feature type="domain" description="SUF system FeS cluster assembly SufBD core" evidence="1">
    <location>
        <begin position="48"/>
        <end position="184"/>
    </location>
</feature>
<dbReference type="GO" id="GO:0016226">
    <property type="term" value="P:iron-sulfur cluster assembly"/>
    <property type="evidence" value="ECO:0007669"/>
    <property type="project" value="InterPro"/>
</dbReference>
<dbReference type="InterPro" id="IPR000825">
    <property type="entry name" value="SUF_FeS_clus_asmbl_SufBD_core"/>
</dbReference>
<evidence type="ECO:0000259" key="1">
    <source>
        <dbReference type="Pfam" id="PF01458"/>
    </source>
</evidence>
<reference evidence="2 3" key="1">
    <citation type="journal article" date="2015" name="Clin. Infect. Dis.">
        <title>Genomic Investigations unmask Mycoplasma amphoriforme, a new respiratory pathogen.</title>
        <authorList>
            <person name="Gillespie S.H."/>
            <person name="Ling C.L."/>
            <person name="Oravcova K."/>
            <person name="Pinheiro M."/>
            <person name="Wells L."/>
            <person name="Bryant J.M."/>
            <person name="McHugh T.D."/>
            <person name="Bebear C."/>
            <person name="Webster D."/>
            <person name="Harris S.R."/>
            <person name="Seth-Smith H.M."/>
            <person name="Thomson N.R."/>
        </authorList>
    </citation>
    <scope>NUCLEOTIDE SEQUENCE [LARGE SCALE GENOMIC DNA]</scope>
    <source>
        <strain evidence="2 3">A39</strain>
    </source>
</reference>
<evidence type="ECO:0000313" key="3">
    <source>
        <dbReference type="Proteomes" id="UP000261764"/>
    </source>
</evidence>
<dbReference type="InterPro" id="IPR037284">
    <property type="entry name" value="SUF_FeS_clus_asmbl_SufBD_sf"/>
</dbReference>
<dbReference type="PANTHER" id="PTHR43575">
    <property type="entry name" value="PROTEIN ABCI7, CHLOROPLASTIC"/>
    <property type="match status" value="1"/>
</dbReference>
<protein>
    <recommendedName>
        <fullName evidence="1">SUF system FeS cluster assembly SufBD core domain-containing protein</fullName>
    </recommendedName>
</protein>
<dbReference type="InterPro" id="IPR055346">
    <property type="entry name" value="Fe-S_cluster_assembly_SufBD"/>
</dbReference>
<evidence type="ECO:0000313" key="2">
    <source>
        <dbReference type="EMBL" id="CDN40299.1"/>
    </source>
</evidence>
<gene>
    <name evidence="2" type="ORF">MAMA39_01760</name>
</gene>
<dbReference type="RefSeq" id="WP_343251643.1">
    <property type="nucleotide sequence ID" value="NZ_HG937516.1"/>
</dbReference>
<sequence>MLKNSTKLAEKNLFLEVKKSKNYLDYIVADNFKTTISVLDLLTKPTDLNLHLKLGYHSSVKIIISSFASATWTKNYQVKIDHRGDYGVSDFQCYVVASKKATVKVQIVSDIKPKTNNNNTAQKIKGVVLSDDAKIHGEPQLIIDDNNVKAVHAMAIGRINPNHLFYLMSKGLPRQIAIQQILMGYFNTTLTTIPDPKKIAKYQTKIANLFEAN</sequence>
<dbReference type="Proteomes" id="UP000261764">
    <property type="component" value="Chromosome I"/>
</dbReference>
<accession>A0A292IH84</accession>
<proteinExistence type="predicted"/>
<dbReference type="KEGG" id="mamp:MAMA39_01760"/>
<dbReference type="AlphaFoldDB" id="A0A292IH84"/>
<name>A0A292IH84_9MOLU</name>
<dbReference type="SUPFAM" id="SSF101960">
    <property type="entry name" value="Stabilizer of iron transporter SufD"/>
    <property type="match status" value="1"/>
</dbReference>
<dbReference type="EMBL" id="HG937516">
    <property type="protein sequence ID" value="CDN40299.1"/>
    <property type="molecule type" value="Genomic_DNA"/>
</dbReference>
<dbReference type="PANTHER" id="PTHR43575:SF1">
    <property type="entry name" value="PROTEIN ABCI7, CHLOROPLASTIC"/>
    <property type="match status" value="1"/>
</dbReference>
<keyword evidence="3" id="KW-1185">Reference proteome</keyword>